<reference evidence="2 3" key="1">
    <citation type="submission" date="2014-04" db="EMBL/GenBank/DDBJ databases">
        <authorList>
            <consortium name="DOE Joint Genome Institute"/>
            <person name="Kuo A."/>
            <person name="Kohler A."/>
            <person name="Jargeat P."/>
            <person name="Nagy L.G."/>
            <person name="Floudas D."/>
            <person name="Copeland A."/>
            <person name="Barry K.W."/>
            <person name="Cichocki N."/>
            <person name="Veneault-Fourrey C."/>
            <person name="LaButti K."/>
            <person name="Lindquist E.A."/>
            <person name="Lipzen A."/>
            <person name="Lundell T."/>
            <person name="Morin E."/>
            <person name="Murat C."/>
            <person name="Sun H."/>
            <person name="Tunlid A."/>
            <person name="Henrissat B."/>
            <person name="Grigoriev I.V."/>
            <person name="Hibbett D.S."/>
            <person name="Martin F."/>
            <person name="Nordberg H.P."/>
            <person name="Cantor M.N."/>
            <person name="Hua S.X."/>
        </authorList>
    </citation>
    <scope>NUCLEOTIDE SEQUENCE [LARGE SCALE GENOMIC DNA]</scope>
    <source>
        <strain evidence="2 3">Ve08.2h10</strain>
    </source>
</reference>
<sequence>MDETSFNPYAPPDCGLATKQLSGKKKEKFRIPIGVACNADGSEKLDLFFVGKAAKPRCFKKKTPEEHGFYYHHNKKAWMTRELFEE</sequence>
<dbReference type="GO" id="GO:0003677">
    <property type="term" value="F:DNA binding"/>
    <property type="evidence" value="ECO:0007669"/>
    <property type="project" value="TreeGrafter"/>
</dbReference>
<dbReference type="Proteomes" id="UP000054538">
    <property type="component" value="Unassembled WGS sequence"/>
</dbReference>
<dbReference type="GO" id="GO:0005634">
    <property type="term" value="C:nucleus"/>
    <property type="evidence" value="ECO:0007669"/>
    <property type="project" value="TreeGrafter"/>
</dbReference>
<protein>
    <recommendedName>
        <fullName evidence="1">DDE-1 domain-containing protein</fullName>
    </recommendedName>
</protein>
<name>A0A0D0D1Y4_9AGAM</name>
<reference evidence="3" key="2">
    <citation type="submission" date="2015-01" db="EMBL/GenBank/DDBJ databases">
        <title>Evolutionary Origins and Diversification of the Mycorrhizal Mutualists.</title>
        <authorList>
            <consortium name="DOE Joint Genome Institute"/>
            <consortium name="Mycorrhizal Genomics Consortium"/>
            <person name="Kohler A."/>
            <person name="Kuo A."/>
            <person name="Nagy L.G."/>
            <person name="Floudas D."/>
            <person name="Copeland A."/>
            <person name="Barry K.W."/>
            <person name="Cichocki N."/>
            <person name="Veneault-Fourrey C."/>
            <person name="LaButti K."/>
            <person name="Lindquist E.A."/>
            <person name="Lipzen A."/>
            <person name="Lundell T."/>
            <person name="Morin E."/>
            <person name="Murat C."/>
            <person name="Riley R."/>
            <person name="Ohm R."/>
            <person name="Sun H."/>
            <person name="Tunlid A."/>
            <person name="Henrissat B."/>
            <person name="Grigoriev I.V."/>
            <person name="Hibbett D.S."/>
            <person name="Martin F."/>
        </authorList>
    </citation>
    <scope>NUCLEOTIDE SEQUENCE [LARGE SCALE GENOMIC DNA]</scope>
    <source>
        <strain evidence="3">Ve08.2h10</strain>
    </source>
</reference>
<evidence type="ECO:0000313" key="3">
    <source>
        <dbReference type="Proteomes" id="UP000054538"/>
    </source>
</evidence>
<dbReference type="PANTHER" id="PTHR19303:SF73">
    <property type="entry name" value="PROTEIN PDC2"/>
    <property type="match status" value="1"/>
</dbReference>
<dbReference type="PANTHER" id="PTHR19303">
    <property type="entry name" value="TRANSPOSON"/>
    <property type="match status" value="1"/>
</dbReference>
<dbReference type="AlphaFoldDB" id="A0A0D0D1Y4"/>
<proteinExistence type="predicted"/>
<evidence type="ECO:0000259" key="1">
    <source>
        <dbReference type="Pfam" id="PF03184"/>
    </source>
</evidence>
<dbReference type="HOGENOM" id="CLU_018294_9_0_1"/>
<dbReference type="InterPro" id="IPR050863">
    <property type="entry name" value="CenT-Element_Derived"/>
</dbReference>
<organism evidence="2 3">
    <name type="scientific">Paxillus rubicundulus Ve08.2h10</name>
    <dbReference type="NCBI Taxonomy" id="930991"/>
    <lineage>
        <taxon>Eukaryota</taxon>
        <taxon>Fungi</taxon>
        <taxon>Dikarya</taxon>
        <taxon>Basidiomycota</taxon>
        <taxon>Agaricomycotina</taxon>
        <taxon>Agaricomycetes</taxon>
        <taxon>Agaricomycetidae</taxon>
        <taxon>Boletales</taxon>
        <taxon>Paxilineae</taxon>
        <taxon>Paxillaceae</taxon>
        <taxon>Paxillus</taxon>
    </lineage>
</organism>
<dbReference type="EMBL" id="KN825683">
    <property type="protein sequence ID" value="KIK82073.1"/>
    <property type="molecule type" value="Genomic_DNA"/>
</dbReference>
<keyword evidence="3" id="KW-1185">Reference proteome</keyword>
<accession>A0A0D0D1Y4</accession>
<evidence type="ECO:0000313" key="2">
    <source>
        <dbReference type="EMBL" id="KIK82073.1"/>
    </source>
</evidence>
<dbReference type="InParanoid" id="A0A0D0D1Y4"/>
<dbReference type="InterPro" id="IPR004875">
    <property type="entry name" value="DDE_SF_endonuclease_dom"/>
</dbReference>
<feature type="domain" description="DDE-1" evidence="1">
    <location>
        <begin position="31"/>
        <end position="86"/>
    </location>
</feature>
<feature type="non-terminal residue" evidence="2">
    <location>
        <position position="1"/>
    </location>
</feature>
<gene>
    <name evidence="2" type="ORF">PAXRUDRAFT_805629</name>
</gene>
<dbReference type="Pfam" id="PF03184">
    <property type="entry name" value="DDE_1"/>
    <property type="match status" value="1"/>
</dbReference>
<dbReference type="OrthoDB" id="2618249at2759"/>